<gene>
    <name evidence="2" type="ORF">K7B10_23350</name>
</gene>
<accession>A0ABS8E9S6</accession>
<keyword evidence="3" id="KW-1185">Reference proteome</keyword>
<evidence type="ECO:0000313" key="3">
    <source>
        <dbReference type="Proteomes" id="UP001520654"/>
    </source>
</evidence>
<reference evidence="2 3" key="1">
    <citation type="submission" date="2021-08" db="EMBL/GenBank/DDBJ databases">
        <title>Genomic Architecture of Streptomyces flavotricini NGL1 and Streptomyces erythrochromogenes HMS4 With Differential Plant Beneficial attributes and laccase production capabilities.</title>
        <authorList>
            <person name="Salwan R."/>
            <person name="Kaur R."/>
            <person name="Sharma V."/>
        </authorList>
    </citation>
    <scope>NUCLEOTIDE SEQUENCE [LARGE SCALE GENOMIC DNA]</scope>
    <source>
        <strain evidence="2 3">NGL1</strain>
    </source>
</reference>
<name>A0ABS8E9S6_9ACTN</name>
<dbReference type="RefSeq" id="WP_229338842.1">
    <property type="nucleotide sequence ID" value="NZ_JAINUL010000001.1"/>
</dbReference>
<feature type="signal peptide" evidence="1">
    <location>
        <begin position="1"/>
        <end position="21"/>
    </location>
</feature>
<evidence type="ECO:0000313" key="2">
    <source>
        <dbReference type="EMBL" id="MCC0097663.1"/>
    </source>
</evidence>
<dbReference type="EMBL" id="JAINUL010000001">
    <property type="protein sequence ID" value="MCC0097663.1"/>
    <property type="molecule type" value="Genomic_DNA"/>
</dbReference>
<organism evidence="2 3">
    <name type="scientific">Streptomyces flavotricini</name>
    <dbReference type="NCBI Taxonomy" id="66888"/>
    <lineage>
        <taxon>Bacteria</taxon>
        <taxon>Bacillati</taxon>
        <taxon>Actinomycetota</taxon>
        <taxon>Actinomycetes</taxon>
        <taxon>Kitasatosporales</taxon>
        <taxon>Streptomycetaceae</taxon>
        <taxon>Streptomyces</taxon>
    </lineage>
</organism>
<feature type="chain" id="PRO_5046192781" description="Secreted protein" evidence="1">
    <location>
        <begin position="22"/>
        <end position="174"/>
    </location>
</feature>
<evidence type="ECO:0008006" key="4">
    <source>
        <dbReference type="Google" id="ProtNLM"/>
    </source>
</evidence>
<comment type="caution">
    <text evidence="2">The sequence shown here is derived from an EMBL/GenBank/DDBJ whole genome shotgun (WGS) entry which is preliminary data.</text>
</comment>
<dbReference type="Proteomes" id="UP001520654">
    <property type="component" value="Unassembled WGS sequence"/>
</dbReference>
<protein>
    <recommendedName>
        <fullName evidence="4">Secreted protein</fullName>
    </recommendedName>
</protein>
<sequence>MKERRTLVRTMAVVTSAAALAWLAVTGAGTDGDSAAGAAAAGAMQPVADEGPGFAIEDFGYPNADKILAERNIVLKRGDGHIVLAECGDPALMEVWSREKERVCFKVTGTKGYLALEIPAVYAVKGNSYSAQVDMTVGTEEQSFDVKKNVWTPVGESADSQGRDFILMEIRTNK</sequence>
<proteinExistence type="predicted"/>
<evidence type="ECO:0000256" key="1">
    <source>
        <dbReference type="SAM" id="SignalP"/>
    </source>
</evidence>
<keyword evidence="1" id="KW-0732">Signal</keyword>